<reference evidence="2" key="1">
    <citation type="journal article" date="2019" name="Int. J. Syst. Evol. Microbiol.">
        <title>The Global Catalogue of Microorganisms (GCM) 10K type strain sequencing project: providing services to taxonomists for standard genome sequencing and annotation.</title>
        <authorList>
            <consortium name="The Broad Institute Genomics Platform"/>
            <consortium name="The Broad Institute Genome Sequencing Center for Infectious Disease"/>
            <person name="Wu L."/>
            <person name="Ma J."/>
        </authorList>
    </citation>
    <scope>NUCLEOTIDE SEQUENCE [LARGE SCALE GENOMIC DNA]</scope>
    <source>
        <strain evidence="2">CGMCC 1.15180</strain>
    </source>
</reference>
<proteinExistence type="predicted"/>
<evidence type="ECO:0000313" key="1">
    <source>
        <dbReference type="EMBL" id="MFD2033605.1"/>
    </source>
</evidence>
<comment type="caution">
    <text evidence="1">The sequence shown here is derived from an EMBL/GenBank/DDBJ whole genome shotgun (WGS) entry which is preliminary data.</text>
</comment>
<protein>
    <submittedName>
        <fullName evidence="1">Uncharacterized protein</fullName>
    </submittedName>
</protein>
<evidence type="ECO:0000313" key="2">
    <source>
        <dbReference type="Proteomes" id="UP001597361"/>
    </source>
</evidence>
<name>A0ABW4VJC3_9BACT</name>
<dbReference type="Proteomes" id="UP001597361">
    <property type="component" value="Unassembled WGS sequence"/>
</dbReference>
<gene>
    <name evidence="1" type="ORF">ACFSKL_02325</name>
</gene>
<accession>A0ABW4VJC3</accession>
<sequence length="216" mass="26129">MRRQKIRGHKRRHRHIEEWRLENLDLRFDLIEKYNGDHIDIVVHPWCDISIINSKIPEPKAKTKELMLSGLIDIYESWKKQLDQLGQPYYFKIWLYEPRFSKSQVVCGIGENIDYYENVFFKPGESKKLKPNNYGQLKNRLENFTWEYRLDEDHYDNTEVGEPDIYASRQDYEDTKKWFTKLLKKPHRTNKFKEPIGDIIESYSLKRGDIWLGGQK</sequence>
<keyword evidence="2" id="KW-1185">Reference proteome</keyword>
<dbReference type="RefSeq" id="WP_376883165.1">
    <property type="nucleotide sequence ID" value="NZ_JBHUHR010000004.1"/>
</dbReference>
<dbReference type="EMBL" id="JBHUHR010000004">
    <property type="protein sequence ID" value="MFD2033605.1"/>
    <property type="molecule type" value="Genomic_DNA"/>
</dbReference>
<organism evidence="1 2">
    <name type="scientific">Belliella marina</name>
    <dbReference type="NCBI Taxonomy" id="1644146"/>
    <lineage>
        <taxon>Bacteria</taxon>
        <taxon>Pseudomonadati</taxon>
        <taxon>Bacteroidota</taxon>
        <taxon>Cytophagia</taxon>
        <taxon>Cytophagales</taxon>
        <taxon>Cyclobacteriaceae</taxon>
        <taxon>Belliella</taxon>
    </lineage>
</organism>